<dbReference type="GO" id="GO:0005886">
    <property type="term" value="C:plasma membrane"/>
    <property type="evidence" value="ECO:0007669"/>
    <property type="project" value="TreeGrafter"/>
</dbReference>
<evidence type="ECO:0000256" key="4">
    <source>
        <dbReference type="ARBA" id="ARBA00022679"/>
    </source>
</evidence>
<dbReference type="SMART" id="SM00448">
    <property type="entry name" value="REC"/>
    <property type="match status" value="1"/>
</dbReference>
<dbReference type="EC" id="2.7.13.3" evidence="2"/>
<evidence type="ECO:0000313" key="11">
    <source>
        <dbReference type="EMBL" id="KAF2149058.1"/>
    </source>
</evidence>
<keyword evidence="5" id="KW-0418">Kinase</keyword>
<dbReference type="Gene3D" id="3.30.450.20">
    <property type="entry name" value="PAS domain"/>
    <property type="match status" value="2"/>
</dbReference>
<dbReference type="InterPro" id="IPR001789">
    <property type="entry name" value="Sig_transdc_resp-reg_receiver"/>
</dbReference>
<comment type="caution">
    <text evidence="11">The sequence shown here is derived from an EMBL/GenBank/DDBJ whole genome shotgun (WGS) entry which is preliminary data.</text>
</comment>
<dbReference type="Pfam" id="PF13188">
    <property type="entry name" value="PAS_8"/>
    <property type="match status" value="1"/>
</dbReference>
<keyword evidence="7" id="KW-0175">Coiled coil</keyword>
<dbReference type="GO" id="GO:0009927">
    <property type="term" value="F:histidine phosphotransfer kinase activity"/>
    <property type="evidence" value="ECO:0007669"/>
    <property type="project" value="TreeGrafter"/>
</dbReference>
<evidence type="ECO:0000256" key="8">
    <source>
        <dbReference type="SAM" id="MobiDB-lite"/>
    </source>
</evidence>
<protein>
    <recommendedName>
        <fullName evidence="2">histidine kinase</fullName>
        <ecNumber evidence="2">2.7.13.3</ecNumber>
    </recommendedName>
</protein>
<dbReference type="SMART" id="SM00387">
    <property type="entry name" value="HATPase_c"/>
    <property type="match status" value="1"/>
</dbReference>
<dbReference type="GO" id="GO:0000155">
    <property type="term" value="F:phosphorelay sensor kinase activity"/>
    <property type="evidence" value="ECO:0007669"/>
    <property type="project" value="InterPro"/>
</dbReference>
<dbReference type="InterPro" id="IPR005467">
    <property type="entry name" value="His_kinase_dom"/>
</dbReference>
<dbReference type="Pfam" id="PF00512">
    <property type="entry name" value="HisKA"/>
    <property type="match status" value="1"/>
</dbReference>
<dbReference type="InterPro" id="IPR004358">
    <property type="entry name" value="Sig_transdc_His_kin-like_C"/>
</dbReference>
<dbReference type="InterPro" id="IPR011006">
    <property type="entry name" value="CheY-like_superfamily"/>
</dbReference>
<dbReference type="Pfam" id="PF26131">
    <property type="entry name" value="PAS-like"/>
    <property type="match status" value="1"/>
</dbReference>
<dbReference type="SMART" id="SM00091">
    <property type="entry name" value="PAS"/>
    <property type="match status" value="2"/>
</dbReference>
<dbReference type="PRINTS" id="PR00344">
    <property type="entry name" value="BCTRLSENSOR"/>
</dbReference>
<gene>
    <name evidence="11" type="ORF">K461DRAFT_324485</name>
</gene>
<accession>A0A9P4IYH0</accession>
<dbReference type="OrthoDB" id="60033at2759"/>
<dbReference type="InterPro" id="IPR035965">
    <property type="entry name" value="PAS-like_dom_sf"/>
</dbReference>
<dbReference type="Gene3D" id="3.40.50.2300">
    <property type="match status" value="1"/>
</dbReference>
<keyword evidence="3 6" id="KW-0597">Phosphoprotein</keyword>
<evidence type="ECO:0000259" key="10">
    <source>
        <dbReference type="PROSITE" id="PS50110"/>
    </source>
</evidence>
<dbReference type="PANTHER" id="PTHR43047">
    <property type="entry name" value="TWO-COMPONENT HISTIDINE PROTEIN KINASE"/>
    <property type="match status" value="1"/>
</dbReference>
<keyword evidence="4" id="KW-0808">Transferase</keyword>
<feature type="region of interest" description="Disordered" evidence="8">
    <location>
        <begin position="929"/>
        <end position="960"/>
    </location>
</feature>
<dbReference type="SUPFAM" id="SSF52172">
    <property type="entry name" value="CheY-like"/>
    <property type="match status" value="1"/>
</dbReference>
<evidence type="ECO:0000256" key="6">
    <source>
        <dbReference type="PROSITE-ProRule" id="PRU00169"/>
    </source>
</evidence>
<feature type="compositionally biased region" description="Basic and acidic residues" evidence="8">
    <location>
        <begin position="828"/>
        <end position="841"/>
    </location>
</feature>
<dbReference type="InterPro" id="IPR003594">
    <property type="entry name" value="HATPase_dom"/>
</dbReference>
<dbReference type="PANTHER" id="PTHR43047:SF72">
    <property type="entry name" value="OSMOSENSING HISTIDINE PROTEIN KINASE SLN1"/>
    <property type="match status" value="1"/>
</dbReference>
<dbReference type="InterPro" id="IPR036097">
    <property type="entry name" value="HisK_dim/P_sf"/>
</dbReference>
<dbReference type="InterPro" id="IPR003661">
    <property type="entry name" value="HisK_dim/P_dom"/>
</dbReference>
<dbReference type="Pfam" id="PF02518">
    <property type="entry name" value="HATPase_c"/>
    <property type="match status" value="1"/>
</dbReference>
<evidence type="ECO:0000256" key="1">
    <source>
        <dbReference type="ARBA" id="ARBA00000085"/>
    </source>
</evidence>
<feature type="coiled-coil region" evidence="7">
    <location>
        <begin position="473"/>
        <end position="504"/>
    </location>
</feature>
<evidence type="ECO:0000313" key="12">
    <source>
        <dbReference type="Proteomes" id="UP000799439"/>
    </source>
</evidence>
<evidence type="ECO:0000256" key="3">
    <source>
        <dbReference type="ARBA" id="ARBA00022553"/>
    </source>
</evidence>
<evidence type="ECO:0000256" key="7">
    <source>
        <dbReference type="SAM" id="Coils"/>
    </source>
</evidence>
<dbReference type="AlphaFoldDB" id="A0A9P4IYH0"/>
<dbReference type="Gene3D" id="1.10.287.130">
    <property type="match status" value="1"/>
</dbReference>
<dbReference type="Proteomes" id="UP000799439">
    <property type="component" value="Unassembled WGS sequence"/>
</dbReference>
<organism evidence="11 12">
    <name type="scientific">Myriangium duriaei CBS 260.36</name>
    <dbReference type="NCBI Taxonomy" id="1168546"/>
    <lineage>
        <taxon>Eukaryota</taxon>
        <taxon>Fungi</taxon>
        <taxon>Dikarya</taxon>
        <taxon>Ascomycota</taxon>
        <taxon>Pezizomycotina</taxon>
        <taxon>Dothideomycetes</taxon>
        <taxon>Dothideomycetidae</taxon>
        <taxon>Myriangiales</taxon>
        <taxon>Myriangiaceae</taxon>
        <taxon>Myriangium</taxon>
    </lineage>
</organism>
<feature type="domain" description="Response regulatory" evidence="10">
    <location>
        <begin position="969"/>
        <end position="1090"/>
    </location>
</feature>
<dbReference type="PROSITE" id="PS50110">
    <property type="entry name" value="RESPONSE_REGULATORY"/>
    <property type="match status" value="1"/>
</dbReference>
<dbReference type="EMBL" id="ML996092">
    <property type="protein sequence ID" value="KAF2149058.1"/>
    <property type="molecule type" value="Genomic_DNA"/>
</dbReference>
<dbReference type="SMART" id="SM00388">
    <property type="entry name" value="HisKA"/>
    <property type="match status" value="1"/>
</dbReference>
<dbReference type="InterPro" id="IPR036890">
    <property type="entry name" value="HATPase_C_sf"/>
</dbReference>
<dbReference type="CDD" id="cd00082">
    <property type="entry name" value="HisKA"/>
    <property type="match status" value="1"/>
</dbReference>
<dbReference type="Pfam" id="PF00072">
    <property type="entry name" value="Response_reg"/>
    <property type="match status" value="1"/>
</dbReference>
<dbReference type="CDD" id="cd17546">
    <property type="entry name" value="REC_hyHK_CKI1_RcsC-like"/>
    <property type="match status" value="1"/>
</dbReference>
<feature type="region of interest" description="Disordered" evidence="8">
    <location>
        <begin position="818"/>
        <end position="841"/>
    </location>
</feature>
<dbReference type="PROSITE" id="PS50109">
    <property type="entry name" value="HIS_KIN"/>
    <property type="match status" value="1"/>
</dbReference>
<proteinExistence type="predicted"/>
<evidence type="ECO:0000256" key="5">
    <source>
        <dbReference type="ARBA" id="ARBA00022777"/>
    </source>
</evidence>
<dbReference type="InterPro" id="IPR058846">
    <property type="entry name" value="PAS-like"/>
</dbReference>
<feature type="compositionally biased region" description="Polar residues" evidence="8">
    <location>
        <begin position="947"/>
        <end position="960"/>
    </location>
</feature>
<dbReference type="Gene3D" id="3.30.565.10">
    <property type="entry name" value="Histidine kinase-like ATPase, C-terminal domain"/>
    <property type="match status" value="1"/>
</dbReference>
<evidence type="ECO:0000259" key="9">
    <source>
        <dbReference type="PROSITE" id="PS50109"/>
    </source>
</evidence>
<comment type="catalytic activity">
    <reaction evidence="1">
        <text>ATP + protein L-histidine = ADP + protein N-phospho-L-histidine.</text>
        <dbReference type="EC" id="2.7.13.3"/>
    </reaction>
</comment>
<dbReference type="InterPro" id="IPR000014">
    <property type="entry name" value="PAS"/>
</dbReference>
<feature type="domain" description="Histidine kinase" evidence="9">
    <location>
        <begin position="655"/>
        <end position="926"/>
    </location>
</feature>
<reference evidence="11" key="1">
    <citation type="journal article" date="2020" name="Stud. Mycol.">
        <title>101 Dothideomycetes genomes: a test case for predicting lifestyles and emergence of pathogens.</title>
        <authorList>
            <person name="Haridas S."/>
            <person name="Albert R."/>
            <person name="Binder M."/>
            <person name="Bloem J."/>
            <person name="Labutti K."/>
            <person name="Salamov A."/>
            <person name="Andreopoulos B."/>
            <person name="Baker S."/>
            <person name="Barry K."/>
            <person name="Bills G."/>
            <person name="Bluhm B."/>
            <person name="Cannon C."/>
            <person name="Castanera R."/>
            <person name="Culley D."/>
            <person name="Daum C."/>
            <person name="Ezra D."/>
            <person name="Gonzalez J."/>
            <person name="Henrissat B."/>
            <person name="Kuo A."/>
            <person name="Liang C."/>
            <person name="Lipzen A."/>
            <person name="Lutzoni F."/>
            <person name="Magnuson J."/>
            <person name="Mondo S."/>
            <person name="Nolan M."/>
            <person name="Ohm R."/>
            <person name="Pangilinan J."/>
            <person name="Park H.-J."/>
            <person name="Ramirez L."/>
            <person name="Alfaro M."/>
            <person name="Sun H."/>
            <person name="Tritt A."/>
            <person name="Yoshinaga Y."/>
            <person name="Zwiers L.-H."/>
            <person name="Turgeon B."/>
            <person name="Goodwin S."/>
            <person name="Spatafora J."/>
            <person name="Crous P."/>
            <person name="Grigoriev I."/>
        </authorList>
    </citation>
    <scope>NUCLEOTIDE SEQUENCE</scope>
    <source>
        <strain evidence="11">CBS 260.36</strain>
    </source>
</reference>
<dbReference type="SUPFAM" id="SSF47384">
    <property type="entry name" value="Homodimeric domain of signal transducing histidine kinase"/>
    <property type="match status" value="1"/>
</dbReference>
<dbReference type="SUPFAM" id="SSF55874">
    <property type="entry name" value="ATPase domain of HSP90 chaperone/DNA topoisomerase II/histidine kinase"/>
    <property type="match status" value="1"/>
</dbReference>
<name>A0A9P4IYH0_9PEZI</name>
<evidence type="ECO:0000256" key="2">
    <source>
        <dbReference type="ARBA" id="ARBA00012438"/>
    </source>
</evidence>
<feature type="modified residue" description="4-aspartylphosphate" evidence="6">
    <location>
        <position position="1019"/>
    </location>
</feature>
<keyword evidence="12" id="KW-1185">Reference proteome</keyword>
<dbReference type="SUPFAM" id="SSF55785">
    <property type="entry name" value="PYP-like sensor domain (PAS domain)"/>
    <property type="match status" value="1"/>
</dbReference>
<sequence>MASLQSDLPCDLAHLGLVDFLETDERPTFIVETSSSPRSGDSNTPQTIVYVNQSCHNKTPQYAVLNSQSGSTSLRLQHRWLGWLRSARSGDKFEDDYTTWSLTILRHRWRVFTCTLLNRALSDPPSQPSQDLFDVALKSESITPEHHAFLQNIEWDKTHLGPLSTWPTEIRHIVALVLAHPSPACVYLGEDRIILYNPAFAPLIKNLHPQALGRSAKVAFDSFWDYFEKMFCSMLETRKAVSQGNVSVPLIRSDDSLEETFFSYVHIPIWDSAGQFLGVLNEPREVTGEVLSKRRMSNLLKIGEVSSSIIRLDQFWPAILQAFDFEDSEVPFAAIYTRHDSLDTQNRSENHPGRDDNILKLEGTMGQRAAHFAEEIDLLSDSGIALAIRQSMSSSDALLVRYQEVLRPGSGHFKDQKPTTDEDRVVVVPIHISSVHHAAWIIIGIHSLRPYDHECNTFIQLMTKQIATGATALVHLAEERKEALLEKQRLAQELAIKKKEAEDSALRFLEFAKHSPVGVYIFGPNGEIKFANETWYRLFSLPSGSRGDQLWRQTLHPDDLHLVDEKWMLLANHGTNHAHFEFRVMKQPNETLVGGSDCRYLSSTCFAEVDENGNLASVTGVIVDETVHKAHEREVGERLAGAIEAKRTQENFMDMVSHEMRNPLNAIIQCAEEAVQLIEPHTSRNSTAISQDEATASLDAVKTILYCGNHQKTIIDDVLTISKLDSNLLTLAPSESSPVAIANQAVQIYNSEIRASDIDVSIISAVEGEIVMIDAGRVLQILMNLIGNAVKFLKGRSRRKLIVTVAVSQTRPVPEDVSFVPSGLRRRPQSDDWTNNKRQSDDWTNNKRRYVFFKVQDTGPGMDPEQSSKLFGRFRQASPKTHSQYGGSGLGLFISRELSELHGGEIGLKSVPDVGSTFAFYVRGFAPRSSDPRPSLPVPHTDKKSSDFSTSAPLSAKSSNDETSLQNLSVLVVEDNLINQTVLVRQLGRQGFKTITADNGKEALDRIGDSPQISIVLCDLEMPIMDGLTCVKHVRDKEKCGEIARHIPMVAVTGNARSGQIEIAKDAGFDDVVSKPYSFSKLVPLMTELVAKMTVQ</sequence>